<dbReference type="GO" id="GO:0016020">
    <property type="term" value="C:membrane"/>
    <property type="evidence" value="ECO:0007669"/>
    <property type="project" value="UniProtKB-SubCell"/>
</dbReference>
<evidence type="ECO:0000313" key="8">
    <source>
        <dbReference type="Proteomes" id="UP000244925"/>
    </source>
</evidence>
<feature type="transmembrane region" description="Helical" evidence="5">
    <location>
        <begin position="269"/>
        <end position="291"/>
    </location>
</feature>
<dbReference type="RefSeq" id="WP_107035419.1">
    <property type="nucleotide sequence ID" value="NZ_CAPOLP010000004.1"/>
</dbReference>
<sequence>MTAISRRLPSVAESAACVAALCLWLTVTALGVGFRPEHTVMAVVIAALFFAAPATRRLTVALIPFFLFGISYDWMNLLPNYEVNPVDVRGLYETERALFGIGGLTPNEWWALHTFKAADFMAGVFYLCWVPLPVIFGLWLYFSGRRNLYLHFAMVFLLTNLVGFTFYYIHPAAPPWYVALHGFEAVPGTPGSAAGLEAFDAMTGLGIFDALYARNSNVFAAMPSLHSAYTLTALLYALRGRGISLAWRLTLAVVTLGIWWTAVYTSHHYIFDVAGGIACSIAAYLIFEYALMKWPAFDRFTIRYTNYISNGQQH</sequence>
<dbReference type="PANTHER" id="PTHR31310:SF7">
    <property type="entry name" value="PA-PHOSPHATASE RELATED-FAMILY PROTEIN DDB_G0268928"/>
    <property type="match status" value="1"/>
</dbReference>
<comment type="subcellular location">
    <subcellularLocation>
        <location evidence="1">Membrane</location>
        <topology evidence="1">Multi-pass membrane protein</topology>
    </subcellularLocation>
</comment>
<feature type="transmembrane region" description="Helical" evidence="5">
    <location>
        <begin position="245"/>
        <end position="263"/>
    </location>
</feature>
<dbReference type="InterPro" id="IPR052185">
    <property type="entry name" value="IPC_Synthase-Related"/>
</dbReference>
<evidence type="ECO:0000259" key="6">
    <source>
        <dbReference type="Pfam" id="PF14378"/>
    </source>
</evidence>
<evidence type="ECO:0000256" key="5">
    <source>
        <dbReference type="SAM" id="Phobius"/>
    </source>
</evidence>
<feature type="transmembrane region" description="Helical" evidence="5">
    <location>
        <begin position="120"/>
        <end position="141"/>
    </location>
</feature>
<keyword evidence="2 5" id="KW-0812">Transmembrane</keyword>
<organism evidence="7 8">
    <name type="scientific">Paramuribaculum intestinale</name>
    <dbReference type="NCBI Taxonomy" id="2094151"/>
    <lineage>
        <taxon>Bacteria</taxon>
        <taxon>Pseudomonadati</taxon>
        <taxon>Bacteroidota</taxon>
        <taxon>Bacteroidia</taxon>
        <taxon>Bacteroidales</taxon>
        <taxon>Muribaculaceae</taxon>
        <taxon>Paramuribaculum</taxon>
    </lineage>
</organism>
<dbReference type="CDD" id="cd03386">
    <property type="entry name" value="PAP2_Aur1_like"/>
    <property type="match status" value="1"/>
</dbReference>
<evidence type="ECO:0000256" key="1">
    <source>
        <dbReference type="ARBA" id="ARBA00004141"/>
    </source>
</evidence>
<dbReference type="AlphaFoldDB" id="A0A2V1IV34"/>
<dbReference type="Proteomes" id="UP000244925">
    <property type="component" value="Unassembled WGS sequence"/>
</dbReference>
<name>A0A2V1IV34_9BACT</name>
<dbReference type="InterPro" id="IPR026841">
    <property type="entry name" value="Aur1/Ipt1"/>
</dbReference>
<evidence type="ECO:0000256" key="2">
    <source>
        <dbReference type="ARBA" id="ARBA00022692"/>
    </source>
</evidence>
<evidence type="ECO:0000256" key="3">
    <source>
        <dbReference type="ARBA" id="ARBA00022989"/>
    </source>
</evidence>
<proteinExistence type="predicted"/>
<gene>
    <name evidence="7" type="ORF">C5O25_03870</name>
</gene>
<dbReference type="EMBL" id="PUBV01000005">
    <property type="protein sequence ID" value="PWB08673.1"/>
    <property type="molecule type" value="Genomic_DNA"/>
</dbReference>
<accession>A0A2V1IV34</accession>
<feature type="domain" description="Inositolphosphotransferase Aur1/Ipt1" evidence="6">
    <location>
        <begin position="91"/>
        <end position="285"/>
    </location>
</feature>
<keyword evidence="3 5" id="KW-1133">Transmembrane helix</keyword>
<evidence type="ECO:0000313" key="7">
    <source>
        <dbReference type="EMBL" id="PWB08673.1"/>
    </source>
</evidence>
<reference evidence="8" key="1">
    <citation type="submission" date="2018-02" db="EMBL/GenBank/DDBJ databases">
        <authorList>
            <person name="Clavel T."/>
            <person name="Strowig T."/>
        </authorList>
    </citation>
    <scope>NUCLEOTIDE SEQUENCE [LARGE SCALE GENOMIC DNA]</scope>
    <source>
        <strain evidence="8">DSM 100764</strain>
    </source>
</reference>
<keyword evidence="4 5" id="KW-0472">Membrane</keyword>
<protein>
    <submittedName>
        <fullName evidence="7">Inositol phosphorylceramide synthase</fullName>
    </submittedName>
</protein>
<feature type="transmembrane region" description="Helical" evidence="5">
    <location>
        <begin position="148"/>
        <end position="169"/>
    </location>
</feature>
<feature type="transmembrane region" description="Helical" evidence="5">
    <location>
        <begin position="218"/>
        <end position="238"/>
    </location>
</feature>
<comment type="caution">
    <text evidence="7">The sequence shown here is derived from an EMBL/GenBank/DDBJ whole genome shotgun (WGS) entry which is preliminary data.</text>
</comment>
<keyword evidence="8" id="KW-1185">Reference proteome</keyword>
<evidence type="ECO:0000256" key="4">
    <source>
        <dbReference type="ARBA" id="ARBA00023136"/>
    </source>
</evidence>
<dbReference type="Pfam" id="PF14378">
    <property type="entry name" value="PAP2_3"/>
    <property type="match status" value="1"/>
</dbReference>
<dbReference type="PANTHER" id="PTHR31310">
    <property type="match status" value="1"/>
</dbReference>